<reference evidence="2" key="1">
    <citation type="journal article" date="2014" name="Front. Microbiol.">
        <title>High frequency of phylogenetically diverse reductive dehalogenase-homologous genes in deep subseafloor sedimentary metagenomes.</title>
        <authorList>
            <person name="Kawai M."/>
            <person name="Futagami T."/>
            <person name="Toyoda A."/>
            <person name="Takaki Y."/>
            <person name="Nishi S."/>
            <person name="Hori S."/>
            <person name="Arai W."/>
            <person name="Tsubouchi T."/>
            <person name="Morono Y."/>
            <person name="Uchiyama I."/>
            <person name="Ito T."/>
            <person name="Fujiyama A."/>
            <person name="Inagaki F."/>
            <person name="Takami H."/>
        </authorList>
    </citation>
    <scope>NUCLEOTIDE SEQUENCE</scope>
    <source>
        <strain evidence="2">Expedition CK06-06</strain>
    </source>
</reference>
<name>X1Q3J0_9ZZZZ</name>
<dbReference type="EMBL" id="BARW01003076">
    <property type="protein sequence ID" value="GAI63072.1"/>
    <property type="molecule type" value="Genomic_DNA"/>
</dbReference>
<accession>X1Q3J0</accession>
<protein>
    <recommendedName>
        <fullName evidence="1">AntA/AntB antirepressor domain-containing protein</fullName>
    </recommendedName>
</protein>
<dbReference type="InterPro" id="IPR013557">
    <property type="entry name" value="AntA/B_antirep"/>
</dbReference>
<evidence type="ECO:0000313" key="2">
    <source>
        <dbReference type="EMBL" id="GAI63072.1"/>
    </source>
</evidence>
<gene>
    <name evidence="2" type="ORF">S12H4_08076</name>
</gene>
<evidence type="ECO:0000259" key="1">
    <source>
        <dbReference type="Pfam" id="PF08346"/>
    </source>
</evidence>
<organism evidence="2">
    <name type="scientific">marine sediment metagenome</name>
    <dbReference type="NCBI Taxonomy" id="412755"/>
    <lineage>
        <taxon>unclassified sequences</taxon>
        <taxon>metagenomes</taxon>
        <taxon>ecological metagenomes</taxon>
    </lineage>
</organism>
<comment type="caution">
    <text evidence="2">The sequence shown here is derived from an EMBL/GenBank/DDBJ whole genome shotgun (WGS) entry which is preliminary data.</text>
</comment>
<dbReference type="Pfam" id="PF08346">
    <property type="entry name" value="AntA"/>
    <property type="match status" value="1"/>
</dbReference>
<proteinExistence type="predicted"/>
<feature type="domain" description="AntA/AntB antirepressor" evidence="1">
    <location>
        <begin position="2"/>
        <end position="64"/>
    </location>
</feature>
<sequence length="119" mass="13975">MYDYLELSKEKYSRWVKKMINDNLFADEGNDYLPLLASIKKPGQFRKDYELHVDFALKLCMVSNSPIGETVRNQLVDLNNQKKNLDLFTAEEIIHLSKLKAVFSYVTLYVIFMILSIKF</sequence>
<dbReference type="AlphaFoldDB" id="X1Q3J0"/>